<name>A0A7G6U929_9BRAD</name>
<accession>A0A7G6U929</accession>
<dbReference type="SUPFAM" id="SSF56801">
    <property type="entry name" value="Acetyl-CoA synthetase-like"/>
    <property type="match status" value="1"/>
</dbReference>
<evidence type="ECO:0000313" key="2">
    <source>
        <dbReference type="EMBL" id="QND75511.1"/>
    </source>
</evidence>
<proteinExistence type="predicted"/>
<protein>
    <recommendedName>
        <fullName evidence="1">AMP-binding enzyme C-terminal domain-containing protein</fullName>
    </recommendedName>
</protein>
<reference evidence="3" key="1">
    <citation type="journal article" date="2020" name="Mol. Plant Microbe">
        <title>Rhizobial microsymbionts of the narrowly endemic Oxytropis species growing in Kamchatka are characterized by significant genetic diversity and possess a set of genes that are associated with T3SS and T6SS secretion systems and can affect the development of symbiosis.</title>
        <authorList>
            <person name="Safronova V."/>
            <person name="Guro P."/>
            <person name="Sazanova A."/>
            <person name="Kuznetsova I."/>
            <person name="Belimov A."/>
            <person name="Yakubov V."/>
            <person name="Chirak E."/>
            <person name="Afonin A."/>
            <person name="Gogolev Y."/>
            <person name="Andronov E."/>
            <person name="Tikhonovich I."/>
        </authorList>
    </citation>
    <scope>NUCLEOTIDE SEQUENCE [LARGE SCALE GENOMIC DNA]</scope>
    <source>
        <strain evidence="3">581</strain>
    </source>
</reference>
<gene>
    <name evidence="2" type="ORF">HB776_17925</name>
</gene>
<dbReference type="InterPro" id="IPR045851">
    <property type="entry name" value="AMP-bd_C_sf"/>
</dbReference>
<feature type="domain" description="AMP-binding enzyme C-terminal" evidence="1">
    <location>
        <begin position="2"/>
        <end position="52"/>
    </location>
</feature>
<dbReference type="Gene3D" id="3.30.300.30">
    <property type="match status" value="1"/>
</dbReference>
<dbReference type="Pfam" id="PF13193">
    <property type="entry name" value="AMP-binding_C"/>
    <property type="match status" value="1"/>
</dbReference>
<dbReference type="InterPro" id="IPR025110">
    <property type="entry name" value="AMP-bd_C"/>
</dbReference>
<evidence type="ECO:0000259" key="1">
    <source>
        <dbReference type="Pfam" id="PF13193"/>
    </source>
</evidence>
<dbReference type="KEGG" id="trb:HB776_17925"/>
<sequence>MGEAVKAIIVARPGTNPTFESISAFCSGRLGGYKLPKTIDFVASVPRNSLGKIMKAELRKPFWKGKSRQV</sequence>
<dbReference type="AlphaFoldDB" id="A0A7G6U929"/>
<dbReference type="Proteomes" id="UP000515291">
    <property type="component" value="Chromosome"/>
</dbReference>
<dbReference type="EMBL" id="CP050292">
    <property type="protein sequence ID" value="QND75511.1"/>
    <property type="molecule type" value="Genomic_DNA"/>
</dbReference>
<evidence type="ECO:0000313" key="3">
    <source>
        <dbReference type="Proteomes" id="UP000515291"/>
    </source>
</evidence>
<organism evidence="2 3">
    <name type="scientific">Tardiphaga robiniae</name>
    <dbReference type="NCBI Taxonomy" id="943830"/>
    <lineage>
        <taxon>Bacteria</taxon>
        <taxon>Pseudomonadati</taxon>
        <taxon>Pseudomonadota</taxon>
        <taxon>Alphaproteobacteria</taxon>
        <taxon>Hyphomicrobiales</taxon>
        <taxon>Nitrobacteraceae</taxon>
        <taxon>Tardiphaga</taxon>
    </lineage>
</organism>